<evidence type="ECO:0000313" key="1">
    <source>
        <dbReference type="EMBL" id="GAV07407.1"/>
    </source>
</evidence>
<gene>
    <name evidence="1" type="primary">RvY_17244-1</name>
    <name evidence="1" type="synonym">RvY_17244.1</name>
    <name evidence="1" type="ORF">RvY_17244</name>
</gene>
<sequence length="85" mass="9168">MPLKNSHGAGKFKCDKQLGNGNAGSNITTQPACSPCAYAAPIEPLRSGYRIRSDKPTRLQADGHMTGSIYEHQLFVTLSIAQRHG</sequence>
<dbReference type="EMBL" id="BDGG01000015">
    <property type="protein sequence ID" value="GAV07407.1"/>
    <property type="molecule type" value="Genomic_DNA"/>
</dbReference>
<protein>
    <submittedName>
        <fullName evidence="1">Uncharacterized protein</fullName>
    </submittedName>
</protein>
<comment type="caution">
    <text evidence="1">The sequence shown here is derived from an EMBL/GenBank/DDBJ whole genome shotgun (WGS) entry which is preliminary data.</text>
</comment>
<name>A0A1D1W1I2_RAMVA</name>
<dbReference type="AlphaFoldDB" id="A0A1D1W1I2"/>
<evidence type="ECO:0000313" key="2">
    <source>
        <dbReference type="Proteomes" id="UP000186922"/>
    </source>
</evidence>
<proteinExistence type="predicted"/>
<organism evidence="1 2">
    <name type="scientific">Ramazzottius varieornatus</name>
    <name type="common">Water bear</name>
    <name type="synonym">Tardigrade</name>
    <dbReference type="NCBI Taxonomy" id="947166"/>
    <lineage>
        <taxon>Eukaryota</taxon>
        <taxon>Metazoa</taxon>
        <taxon>Ecdysozoa</taxon>
        <taxon>Tardigrada</taxon>
        <taxon>Eutardigrada</taxon>
        <taxon>Parachela</taxon>
        <taxon>Hypsibioidea</taxon>
        <taxon>Ramazzottiidae</taxon>
        <taxon>Ramazzottius</taxon>
    </lineage>
</organism>
<accession>A0A1D1W1I2</accession>
<keyword evidence="2" id="KW-1185">Reference proteome</keyword>
<reference evidence="1 2" key="1">
    <citation type="journal article" date="2016" name="Nat. Commun.">
        <title>Extremotolerant tardigrade genome and improved radiotolerance of human cultured cells by tardigrade-unique protein.</title>
        <authorList>
            <person name="Hashimoto T."/>
            <person name="Horikawa D.D."/>
            <person name="Saito Y."/>
            <person name="Kuwahara H."/>
            <person name="Kozuka-Hata H."/>
            <person name="Shin-I T."/>
            <person name="Minakuchi Y."/>
            <person name="Ohishi K."/>
            <person name="Motoyama A."/>
            <person name="Aizu T."/>
            <person name="Enomoto A."/>
            <person name="Kondo K."/>
            <person name="Tanaka S."/>
            <person name="Hara Y."/>
            <person name="Koshikawa S."/>
            <person name="Sagara H."/>
            <person name="Miura T."/>
            <person name="Yokobori S."/>
            <person name="Miyagawa K."/>
            <person name="Suzuki Y."/>
            <person name="Kubo T."/>
            <person name="Oyama M."/>
            <person name="Kohara Y."/>
            <person name="Fujiyama A."/>
            <person name="Arakawa K."/>
            <person name="Katayama T."/>
            <person name="Toyoda A."/>
            <person name="Kunieda T."/>
        </authorList>
    </citation>
    <scope>NUCLEOTIDE SEQUENCE [LARGE SCALE GENOMIC DNA]</scope>
    <source>
        <strain evidence="1 2">YOKOZUNA-1</strain>
    </source>
</reference>
<dbReference type="Proteomes" id="UP000186922">
    <property type="component" value="Unassembled WGS sequence"/>
</dbReference>